<organism evidence="1 2">
    <name type="scientific">Hymenobacter terrestris</name>
    <dbReference type="NCBI Taxonomy" id="2748310"/>
    <lineage>
        <taxon>Bacteria</taxon>
        <taxon>Pseudomonadati</taxon>
        <taxon>Bacteroidota</taxon>
        <taxon>Cytophagia</taxon>
        <taxon>Cytophagales</taxon>
        <taxon>Hymenobacteraceae</taxon>
        <taxon>Hymenobacter</taxon>
    </lineage>
</organism>
<protein>
    <submittedName>
        <fullName evidence="1">Uncharacterized protein</fullName>
    </submittedName>
</protein>
<keyword evidence="2" id="KW-1185">Reference proteome</keyword>
<proteinExistence type="predicted"/>
<sequence length="135" mass="15430">MLSPYSTKALSILLELLPDLAPLVRMEQDHFELTQVGPAGWELMVSSAEEEVTVYFADHHRHFGWHEGDPADDAADAAAYIRSLRAGELGVLVWYEGTKLVSSWTIDATESPVPSTWFQRWWRRKQTCVIKKWAE</sequence>
<evidence type="ECO:0000313" key="2">
    <source>
        <dbReference type="Proteomes" id="UP000626554"/>
    </source>
</evidence>
<dbReference type="RefSeq" id="WP_176900917.1">
    <property type="nucleotide sequence ID" value="NZ_JABKAV010000060.1"/>
</dbReference>
<accession>A0ABX2Q5E1</accession>
<gene>
    <name evidence="1" type="ORF">HW556_14930</name>
</gene>
<comment type="caution">
    <text evidence="1">The sequence shown here is derived from an EMBL/GenBank/DDBJ whole genome shotgun (WGS) entry which is preliminary data.</text>
</comment>
<evidence type="ECO:0000313" key="1">
    <source>
        <dbReference type="EMBL" id="NVO86179.1"/>
    </source>
</evidence>
<dbReference type="EMBL" id="JABKAV010000060">
    <property type="protein sequence ID" value="NVO86179.1"/>
    <property type="molecule type" value="Genomic_DNA"/>
</dbReference>
<reference evidence="1 2" key="1">
    <citation type="submission" date="2020-05" db="EMBL/GenBank/DDBJ databases">
        <title>Hymenobacter terrestris sp. nov. and Hymenobacter lapidiphilus sp. nov., isolated from regoliths in Antarctica.</title>
        <authorList>
            <person name="Sedlacek I."/>
            <person name="Pantucek R."/>
            <person name="Zeman M."/>
            <person name="Holochova P."/>
            <person name="Kralova S."/>
            <person name="Stankova E."/>
            <person name="Sedo O."/>
            <person name="Micenkova L."/>
            <person name="Svec P."/>
            <person name="Gupta V."/>
            <person name="Sood U."/>
            <person name="Korpole U.S."/>
            <person name="Lal R."/>
        </authorList>
    </citation>
    <scope>NUCLEOTIDE SEQUENCE [LARGE SCALE GENOMIC DNA]</scope>
    <source>
        <strain evidence="1 2">P5252</strain>
    </source>
</reference>
<dbReference type="Proteomes" id="UP000626554">
    <property type="component" value="Unassembled WGS sequence"/>
</dbReference>
<name>A0ABX2Q5E1_9BACT</name>